<evidence type="ECO:0000259" key="4">
    <source>
        <dbReference type="PROSITE" id="PS50222"/>
    </source>
</evidence>
<evidence type="ECO:0000256" key="1">
    <source>
        <dbReference type="ARBA" id="ARBA00022723"/>
    </source>
</evidence>
<keyword evidence="2" id="KW-0677">Repeat</keyword>
<dbReference type="AlphaFoldDB" id="A0A7J7J2L6"/>
<dbReference type="SUPFAM" id="SSF47473">
    <property type="entry name" value="EF-hand"/>
    <property type="match status" value="1"/>
</dbReference>
<dbReference type="Proteomes" id="UP000593567">
    <property type="component" value="Unassembled WGS sequence"/>
</dbReference>
<feature type="domain" description="EF-hand" evidence="4">
    <location>
        <begin position="70"/>
        <end position="105"/>
    </location>
</feature>
<dbReference type="GO" id="GO:0005509">
    <property type="term" value="F:calcium ion binding"/>
    <property type="evidence" value="ECO:0007669"/>
    <property type="project" value="InterPro"/>
</dbReference>
<dbReference type="PROSITE" id="PS50222">
    <property type="entry name" value="EF_HAND_2"/>
    <property type="match status" value="3"/>
</dbReference>
<dbReference type="PANTHER" id="PTHR23055:SF60">
    <property type="entry name" value="CALAXIN"/>
    <property type="match status" value="1"/>
</dbReference>
<sequence>MAHITAKKHQAKLADELCKKTHFTKPEVESLLRMFKKYVPNSANLGHTHHSSRMDRTKFRDVLHNSFDMTDDMLMDRIYRAFDTDSDGFVNMEEWVHGLSVFLRGTLDQQTQFCFTVFDLNQDAFISRDEMFQLLKNSLIKQPTEEDPDEGIKDLVEITLKKMDLDHDGRLSYQDYSEAVKSEPLLLEAFGPCLPSSWARIAFLATFSEDV</sequence>
<dbReference type="Pfam" id="PF13499">
    <property type="entry name" value="EF-hand_7"/>
    <property type="match status" value="1"/>
</dbReference>
<evidence type="ECO:0000313" key="5">
    <source>
        <dbReference type="EMBL" id="KAF6019911.1"/>
    </source>
</evidence>
<dbReference type="CDD" id="cd00051">
    <property type="entry name" value="EFh"/>
    <property type="match status" value="1"/>
</dbReference>
<dbReference type="EMBL" id="VXIV02003206">
    <property type="protein sequence ID" value="KAF6019911.1"/>
    <property type="molecule type" value="Genomic_DNA"/>
</dbReference>
<dbReference type="InterPro" id="IPR011992">
    <property type="entry name" value="EF-hand-dom_pair"/>
</dbReference>
<dbReference type="SMART" id="SM00054">
    <property type="entry name" value="EFh"/>
    <property type="match status" value="3"/>
</dbReference>
<dbReference type="InterPro" id="IPR002048">
    <property type="entry name" value="EF_hand_dom"/>
</dbReference>
<evidence type="ECO:0000256" key="3">
    <source>
        <dbReference type="ARBA" id="ARBA00022837"/>
    </source>
</evidence>
<keyword evidence="7" id="KW-1185">Reference proteome</keyword>
<accession>A0A7J7J2L6</accession>
<proteinExistence type="predicted"/>
<gene>
    <name evidence="6" type="ORF">EB796_017103</name>
    <name evidence="5" type="ORF">EB796_021801</name>
</gene>
<dbReference type="Pfam" id="PF13202">
    <property type="entry name" value="EF-hand_5"/>
    <property type="match status" value="1"/>
</dbReference>
<evidence type="ECO:0000256" key="2">
    <source>
        <dbReference type="ARBA" id="ARBA00022737"/>
    </source>
</evidence>
<feature type="domain" description="EF-hand" evidence="4">
    <location>
        <begin position="151"/>
        <end position="186"/>
    </location>
</feature>
<dbReference type="EMBL" id="VXIV02002558">
    <property type="protein sequence ID" value="KAF6024588.1"/>
    <property type="molecule type" value="Genomic_DNA"/>
</dbReference>
<reference evidence="5 7" key="1">
    <citation type="submission" date="2019-09" db="EMBL/GenBank/DDBJ databases">
        <authorList>
            <person name="Raiko M."/>
            <person name="Komissarov A."/>
            <person name="Rhodes A."/>
            <person name="Kliver S."/>
            <person name="Lim-Fong G."/>
            <person name="Kwan J."/>
            <person name="O'Brien S.J."/>
            <person name="Lopez J.V."/>
        </authorList>
    </citation>
    <scope>NUCLEOTIDE SEQUENCE [LARGE SCALE GENOMIC DNA]</scope>
    <source>
        <strain evidence="5">Kwan_BN1</strain>
    </source>
</reference>
<feature type="domain" description="EF-hand" evidence="4">
    <location>
        <begin position="106"/>
        <end position="141"/>
    </location>
</feature>
<name>A0A7J7J2L6_BUGNE</name>
<comment type="caution">
    <text evidence="5">The sequence shown here is derived from an EMBL/GenBank/DDBJ whole genome shotgun (WGS) entry which is preliminary data.</text>
</comment>
<organism evidence="5 7">
    <name type="scientific">Bugula neritina</name>
    <name type="common">Brown bryozoan</name>
    <name type="synonym">Sertularia neritina</name>
    <dbReference type="NCBI Taxonomy" id="10212"/>
    <lineage>
        <taxon>Eukaryota</taxon>
        <taxon>Metazoa</taxon>
        <taxon>Spiralia</taxon>
        <taxon>Lophotrochozoa</taxon>
        <taxon>Bryozoa</taxon>
        <taxon>Gymnolaemata</taxon>
        <taxon>Cheilostomatida</taxon>
        <taxon>Flustrina</taxon>
        <taxon>Buguloidea</taxon>
        <taxon>Bugulidae</taxon>
        <taxon>Bugula</taxon>
    </lineage>
</organism>
<evidence type="ECO:0000313" key="6">
    <source>
        <dbReference type="EMBL" id="KAF6024588.1"/>
    </source>
</evidence>
<evidence type="ECO:0000313" key="7">
    <source>
        <dbReference type="Proteomes" id="UP000593567"/>
    </source>
</evidence>
<dbReference type="OrthoDB" id="191686at2759"/>
<dbReference type="InterPro" id="IPR028846">
    <property type="entry name" value="Recoverin"/>
</dbReference>
<keyword evidence="3" id="KW-0106">Calcium</keyword>
<dbReference type="Gene3D" id="1.10.238.10">
    <property type="entry name" value="EF-hand"/>
    <property type="match status" value="1"/>
</dbReference>
<protein>
    <submittedName>
        <fullName evidence="5">EFCAB1</fullName>
    </submittedName>
</protein>
<dbReference type="InterPro" id="IPR018247">
    <property type="entry name" value="EF_Hand_1_Ca_BS"/>
</dbReference>
<keyword evidence="1" id="KW-0479">Metal-binding</keyword>
<dbReference type="PROSITE" id="PS00018">
    <property type="entry name" value="EF_HAND_1"/>
    <property type="match status" value="2"/>
</dbReference>
<reference evidence="5 7" key="2">
    <citation type="submission" date="2020-06" db="EMBL/GenBank/DDBJ databases">
        <title>Draft genome of Bugula neritina, a colonial animal packing powerful symbionts and potential medicines.</title>
        <authorList>
            <person name="Rayko M."/>
        </authorList>
    </citation>
    <scope>NUCLEOTIDE SEQUENCE [LARGE SCALE GENOMIC DNA]</scope>
    <source>
        <strain evidence="5">Kwan_BN1</strain>
    </source>
</reference>
<dbReference type="PANTHER" id="PTHR23055">
    <property type="entry name" value="CALCIUM BINDING PROTEINS"/>
    <property type="match status" value="1"/>
</dbReference>